<dbReference type="AlphaFoldDB" id="A0A9X9M630"/>
<evidence type="ECO:0000313" key="1">
    <source>
        <dbReference type="EMBL" id="VCX37478.1"/>
    </source>
</evidence>
<sequence length="59" mass="6347">MTGGAGSREPISPVSVNLVMGDTSARSLGMGQPLESQGHPTLWPSCWGCLCLWWSWCPQ</sequence>
<keyword evidence="2" id="KW-1185">Reference proteome</keyword>
<dbReference type="EMBL" id="CYRY02043237">
    <property type="protein sequence ID" value="VCX37478.1"/>
    <property type="molecule type" value="Genomic_DNA"/>
</dbReference>
<organism evidence="1 2">
    <name type="scientific">Gulo gulo</name>
    <name type="common">Wolverine</name>
    <name type="synonym">Gluton</name>
    <dbReference type="NCBI Taxonomy" id="48420"/>
    <lineage>
        <taxon>Eukaryota</taxon>
        <taxon>Metazoa</taxon>
        <taxon>Chordata</taxon>
        <taxon>Craniata</taxon>
        <taxon>Vertebrata</taxon>
        <taxon>Euteleostomi</taxon>
        <taxon>Mammalia</taxon>
        <taxon>Eutheria</taxon>
        <taxon>Laurasiatheria</taxon>
        <taxon>Carnivora</taxon>
        <taxon>Caniformia</taxon>
        <taxon>Musteloidea</taxon>
        <taxon>Mustelidae</taxon>
        <taxon>Guloninae</taxon>
        <taxon>Gulo</taxon>
    </lineage>
</organism>
<reference evidence="1 2" key="1">
    <citation type="submission" date="2018-10" db="EMBL/GenBank/DDBJ databases">
        <authorList>
            <person name="Ekblom R."/>
            <person name="Jareborg N."/>
        </authorList>
    </citation>
    <scope>NUCLEOTIDE SEQUENCE [LARGE SCALE GENOMIC DNA]</scope>
    <source>
        <tissue evidence="1">Muscle</tissue>
    </source>
</reference>
<dbReference type="Proteomes" id="UP000269945">
    <property type="component" value="Unassembled WGS sequence"/>
</dbReference>
<accession>A0A9X9M630</accession>
<name>A0A9X9M630_GULGU</name>
<gene>
    <name evidence="1" type="ORF">BN2614_LOCUS8</name>
</gene>
<protein>
    <submittedName>
        <fullName evidence="1">Uncharacterized protein</fullName>
    </submittedName>
</protein>
<evidence type="ECO:0000313" key="2">
    <source>
        <dbReference type="Proteomes" id="UP000269945"/>
    </source>
</evidence>
<comment type="caution">
    <text evidence="1">The sequence shown here is derived from an EMBL/GenBank/DDBJ whole genome shotgun (WGS) entry which is preliminary data.</text>
</comment>
<proteinExistence type="predicted"/>